<dbReference type="CDD" id="cd14688">
    <property type="entry name" value="bZIP_YAP"/>
    <property type="match status" value="1"/>
</dbReference>
<evidence type="ECO:0000256" key="3">
    <source>
        <dbReference type="SAM" id="MobiDB-lite"/>
    </source>
</evidence>
<comment type="caution">
    <text evidence="4">The sequence shown here is derived from an EMBL/GenBank/DDBJ whole genome shotgun (WGS) entry which is preliminary data.</text>
</comment>
<name>A0AAD5XEM8_9FUNG</name>
<evidence type="ECO:0000313" key="5">
    <source>
        <dbReference type="Proteomes" id="UP001211907"/>
    </source>
</evidence>
<dbReference type="AlphaFoldDB" id="A0AAD5XEM8"/>
<dbReference type="Proteomes" id="UP001211907">
    <property type="component" value="Unassembled WGS sequence"/>
</dbReference>
<sequence length="380" mass="42114">MYNPNSGRGRRRTNAQPATNRAAQLREAQRVHRERKQTYIKQLEAKAARADELEAICAALSRRLLALAASLPALSDPADAPGNSNAQSAANQPADDAPIASPSAATDTFPSTASHSDDWLESSLPDALASREAFVSAALLYGPIELEFARILLTNVPSLEDSPLIGRFIDATNAAVDSSDRRELRKNMMLVIASSQDILDACGVIERQKVLETFALIKMRNKDINAYIHQMMLGYSTNTAKSTEVSDSLTPPRSANSELKQRQIQSSTTKTPITIYERDKSSPLEAPFRDILNSIKSLDGAQDLIDDLCDVYYSISIDGKYEERFFKLWEITHTLSEMCSTIEDRIKLMISLEIGRGANREHIQNFIQQIKSIQELALLK</sequence>
<keyword evidence="5" id="KW-1185">Reference proteome</keyword>
<dbReference type="GO" id="GO:0001228">
    <property type="term" value="F:DNA-binding transcription activator activity, RNA polymerase II-specific"/>
    <property type="evidence" value="ECO:0007669"/>
    <property type="project" value="TreeGrafter"/>
</dbReference>
<feature type="region of interest" description="Disordered" evidence="3">
    <location>
        <begin position="78"/>
        <end position="117"/>
    </location>
</feature>
<dbReference type="PANTHER" id="PTHR40621">
    <property type="entry name" value="TRANSCRIPTION FACTOR KAPC-RELATED"/>
    <property type="match status" value="1"/>
</dbReference>
<dbReference type="GO" id="GO:0090575">
    <property type="term" value="C:RNA polymerase II transcription regulator complex"/>
    <property type="evidence" value="ECO:0007669"/>
    <property type="project" value="TreeGrafter"/>
</dbReference>
<comment type="subcellular location">
    <subcellularLocation>
        <location evidence="1">Nucleus</location>
    </subcellularLocation>
</comment>
<feature type="region of interest" description="Disordered" evidence="3">
    <location>
        <begin position="243"/>
        <end position="270"/>
    </location>
</feature>
<evidence type="ECO:0000313" key="4">
    <source>
        <dbReference type="EMBL" id="KAJ3115642.1"/>
    </source>
</evidence>
<feature type="compositionally biased region" description="Low complexity" evidence="3">
    <location>
        <begin position="78"/>
        <end position="108"/>
    </location>
</feature>
<dbReference type="SUPFAM" id="SSF57959">
    <property type="entry name" value="Leucine zipper domain"/>
    <property type="match status" value="1"/>
</dbReference>
<dbReference type="InterPro" id="IPR046347">
    <property type="entry name" value="bZIP_sf"/>
</dbReference>
<dbReference type="EMBL" id="JADGJH010001278">
    <property type="protein sequence ID" value="KAJ3115642.1"/>
    <property type="molecule type" value="Genomic_DNA"/>
</dbReference>
<proteinExistence type="predicted"/>
<reference evidence="4" key="1">
    <citation type="submission" date="2020-05" db="EMBL/GenBank/DDBJ databases">
        <title>Phylogenomic resolution of chytrid fungi.</title>
        <authorList>
            <person name="Stajich J.E."/>
            <person name="Amses K."/>
            <person name="Simmons R."/>
            <person name="Seto K."/>
            <person name="Myers J."/>
            <person name="Bonds A."/>
            <person name="Quandt C.A."/>
            <person name="Barry K."/>
            <person name="Liu P."/>
            <person name="Grigoriev I."/>
            <person name="Longcore J.E."/>
            <person name="James T.Y."/>
        </authorList>
    </citation>
    <scope>NUCLEOTIDE SEQUENCE</scope>
    <source>
        <strain evidence="4">JEL0513</strain>
    </source>
</reference>
<keyword evidence="2" id="KW-0539">Nucleus</keyword>
<accession>A0AAD5XEM8</accession>
<dbReference type="PANTHER" id="PTHR40621:SF6">
    <property type="entry name" value="AP-1-LIKE TRANSCRIPTION FACTOR YAP1-RELATED"/>
    <property type="match status" value="1"/>
</dbReference>
<dbReference type="GO" id="GO:0000976">
    <property type="term" value="F:transcription cis-regulatory region binding"/>
    <property type="evidence" value="ECO:0007669"/>
    <property type="project" value="InterPro"/>
</dbReference>
<gene>
    <name evidence="4" type="ORF">HK100_001272</name>
</gene>
<protein>
    <recommendedName>
        <fullName evidence="6">BZIP domain-containing protein</fullName>
    </recommendedName>
</protein>
<dbReference type="InterPro" id="IPR050936">
    <property type="entry name" value="AP-1-like"/>
</dbReference>
<dbReference type="Gene3D" id="1.20.5.170">
    <property type="match status" value="1"/>
</dbReference>
<evidence type="ECO:0008006" key="6">
    <source>
        <dbReference type="Google" id="ProtNLM"/>
    </source>
</evidence>
<organism evidence="4 5">
    <name type="scientific">Physocladia obscura</name>
    <dbReference type="NCBI Taxonomy" id="109957"/>
    <lineage>
        <taxon>Eukaryota</taxon>
        <taxon>Fungi</taxon>
        <taxon>Fungi incertae sedis</taxon>
        <taxon>Chytridiomycota</taxon>
        <taxon>Chytridiomycota incertae sedis</taxon>
        <taxon>Chytridiomycetes</taxon>
        <taxon>Chytridiales</taxon>
        <taxon>Chytriomycetaceae</taxon>
        <taxon>Physocladia</taxon>
    </lineage>
</organism>
<feature type="region of interest" description="Disordered" evidence="3">
    <location>
        <begin position="1"/>
        <end position="33"/>
    </location>
</feature>
<evidence type="ECO:0000256" key="1">
    <source>
        <dbReference type="ARBA" id="ARBA00004123"/>
    </source>
</evidence>
<evidence type="ECO:0000256" key="2">
    <source>
        <dbReference type="ARBA" id="ARBA00023242"/>
    </source>
</evidence>